<evidence type="ECO:0000256" key="1">
    <source>
        <dbReference type="SAM" id="MobiDB-lite"/>
    </source>
</evidence>
<feature type="compositionally biased region" description="Basic and acidic residues" evidence="1">
    <location>
        <begin position="220"/>
        <end position="251"/>
    </location>
</feature>
<dbReference type="AlphaFoldDB" id="X1VG59"/>
<feature type="region of interest" description="Disordered" evidence="1">
    <location>
        <begin position="1"/>
        <end position="42"/>
    </location>
</feature>
<feature type="compositionally biased region" description="Basic and acidic residues" evidence="1">
    <location>
        <begin position="163"/>
        <end position="190"/>
    </location>
</feature>
<feature type="region of interest" description="Disordered" evidence="1">
    <location>
        <begin position="207"/>
        <end position="251"/>
    </location>
</feature>
<feature type="compositionally biased region" description="Basic and acidic residues" evidence="1">
    <location>
        <begin position="117"/>
        <end position="151"/>
    </location>
</feature>
<name>X1VG59_9ZZZZ</name>
<feature type="non-terminal residue" evidence="2">
    <location>
        <position position="1"/>
    </location>
</feature>
<sequence length="251" mass="29735">DEEGKEEEVKEKEEGDEEREKEEKERMEVTPPEEEEEDIEVTASQVEDIDIKAAEALRMKEAREIVKKETQKLWESVGTGDVERSPDVEIEFPLPPEEEEAPESEEELKLEEEKEEIDLRSIRLRKPPDTEEREKEEIERFVESVKAERGNEAQPSEEEIPPSEEREREEREKMDLRSIRMGRTPDTEKREKVEIEKFVESIKKERERVRESFTPEEEILPPKEMGEVTSEIKEKIPPWAEKIKKEPPQEL</sequence>
<evidence type="ECO:0000313" key="2">
    <source>
        <dbReference type="EMBL" id="GAJ13536.1"/>
    </source>
</evidence>
<feature type="compositionally biased region" description="Acidic residues" evidence="1">
    <location>
        <begin position="31"/>
        <end position="40"/>
    </location>
</feature>
<feature type="region of interest" description="Disordered" evidence="1">
    <location>
        <begin position="75"/>
        <end position="190"/>
    </location>
</feature>
<feature type="compositionally biased region" description="Acidic residues" evidence="1">
    <location>
        <begin position="96"/>
        <end position="116"/>
    </location>
</feature>
<gene>
    <name evidence="2" type="ORF">S12H4_47816</name>
</gene>
<reference evidence="2" key="1">
    <citation type="journal article" date="2014" name="Front. Microbiol.">
        <title>High frequency of phylogenetically diverse reductive dehalogenase-homologous genes in deep subseafloor sedimentary metagenomes.</title>
        <authorList>
            <person name="Kawai M."/>
            <person name="Futagami T."/>
            <person name="Toyoda A."/>
            <person name="Takaki Y."/>
            <person name="Nishi S."/>
            <person name="Hori S."/>
            <person name="Arai W."/>
            <person name="Tsubouchi T."/>
            <person name="Morono Y."/>
            <person name="Uchiyama I."/>
            <person name="Ito T."/>
            <person name="Fujiyama A."/>
            <person name="Inagaki F."/>
            <person name="Takami H."/>
        </authorList>
    </citation>
    <scope>NUCLEOTIDE SEQUENCE</scope>
    <source>
        <strain evidence="2">Expedition CK06-06</strain>
    </source>
</reference>
<organism evidence="2">
    <name type="scientific">marine sediment metagenome</name>
    <dbReference type="NCBI Taxonomy" id="412755"/>
    <lineage>
        <taxon>unclassified sequences</taxon>
        <taxon>metagenomes</taxon>
        <taxon>ecological metagenomes</taxon>
    </lineage>
</organism>
<protein>
    <submittedName>
        <fullName evidence="2">Uncharacterized protein</fullName>
    </submittedName>
</protein>
<proteinExistence type="predicted"/>
<comment type="caution">
    <text evidence="2">The sequence shown here is derived from an EMBL/GenBank/DDBJ whole genome shotgun (WGS) entry which is preliminary data.</text>
</comment>
<accession>X1VG59</accession>
<feature type="non-terminal residue" evidence="2">
    <location>
        <position position="251"/>
    </location>
</feature>
<dbReference type="EMBL" id="BARW01029810">
    <property type="protein sequence ID" value="GAJ13536.1"/>
    <property type="molecule type" value="Genomic_DNA"/>
</dbReference>